<gene>
    <name evidence="2" type="ORF">FGL98_21915</name>
</gene>
<dbReference type="PANTHER" id="PTHR33498">
    <property type="entry name" value="TRANSPOSASE FOR INSERTION SEQUENCE ELEMENT IS1557"/>
    <property type="match status" value="1"/>
</dbReference>
<organism evidence="2 3">
    <name type="scientific">Leekyejoonella antrihumi</name>
    <dbReference type="NCBI Taxonomy" id="1660198"/>
    <lineage>
        <taxon>Bacteria</taxon>
        <taxon>Bacillati</taxon>
        <taxon>Actinomycetota</taxon>
        <taxon>Actinomycetes</taxon>
        <taxon>Micrococcales</taxon>
        <taxon>Dermacoccaceae</taxon>
        <taxon>Leekyejoonella</taxon>
    </lineage>
</organism>
<reference evidence="2 3" key="2">
    <citation type="submission" date="2019-08" db="EMBL/GenBank/DDBJ databases">
        <title>Jejuicoccus antrihumi gen. nov., sp. nov., a new member of the family Dermacoccaceae isolated from a cave.</title>
        <authorList>
            <person name="Schumann P."/>
            <person name="Kim I.S."/>
        </authorList>
    </citation>
    <scope>NUCLEOTIDE SEQUENCE [LARGE SCALE GENOMIC DNA]</scope>
    <source>
        <strain evidence="2 3">C5-26</strain>
    </source>
</reference>
<evidence type="ECO:0000313" key="3">
    <source>
        <dbReference type="Proteomes" id="UP000320244"/>
    </source>
</evidence>
<name>A0A563DSU9_9MICO</name>
<reference evidence="2 3" key="1">
    <citation type="submission" date="2019-05" db="EMBL/GenBank/DDBJ databases">
        <authorList>
            <person name="Lee S.D."/>
        </authorList>
    </citation>
    <scope>NUCLEOTIDE SEQUENCE [LARGE SCALE GENOMIC DNA]</scope>
    <source>
        <strain evidence="2 3">C5-26</strain>
    </source>
</reference>
<dbReference type="EMBL" id="VCQV01000045">
    <property type="protein sequence ID" value="TWP33256.1"/>
    <property type="molecule type" value="Genomic_DNA"/>
</dbReference>
<dbReference type="InterPro" id="IPR002560">
    <property type="entry name" value="Transposase_DDE"/>
</dbReference>
<accession>A0A563DSU9</accession>
<evidence type="ECO:0000313" key="2">
    <source>
        <dbReference type="EMBL" id="TWP33256.1"/>
    </source>
</evidence>
<dbReference type="PANTHER" id="PTHR33498:SF1">
    <property type="entry name" value="TRANSPOSASE FOR INSERTION SEQUENCE ELEMENT IS1557"/>
    <property type="match status" value="1"/>
</dbReference>
<feature type="domain" description="Transposase IS204/IS1001/IS1096/IS1165 DDE" evidence="1">
    <location>
        <begin position="81"/>
        <end position="207"/>
    </location>
</feature>
<dbReference type="Pfam" id="PF01610">
    <property type="entry name" value="DDE_Tnp_ISL3"/>
    <property type="match status" value="1"/>
</dbReference>
<keyword evidence="3" id="KW-1185">Reference proteome</keyword>
<dbReference type="OrthoDB" id="3238779at2"/>
<comment type="caution">
    <text evidence="2">The sequence shown here is derived from an EMBL/GenBank/DDBJ whole genome shotgun (WGS) entry which is preliminary data.</text>
</comment>
<proteinExistence type="predicted"/>
<dbReference type="AlphaFoldDB" id="A0A563DSU9"/>
<sequence length="210" mass="23704">MAWCRGARPCPSPVRRETGRLTWSWCLPCHQHLRRRRTEDPGVKVTQLLAEIRDLGYPGSANLLTRYLNQGRAEQDRAHLSPRRATRLLLTKPQNLTRQQRELLDRIAAACPEVAALREQVRSFAKLLRPRKANAARLDEWIRGVQAADLPHLRSFASGLELDHAAVVAAVSTSHHNGKTEGANTRTKAIKRQMSGRAGFQLLRHRILLG</sequence>
<protein>
    <submittedName>
        <fullName evidence="2">Transposase</fullName>
    </submittedName>
</protein>
<evidence type="ECO:0000259" key="1">
    <source>
        <dbReference type="Pfam" id="PF01610"/>
    </source>
</evidence>
<dbReference type="InterPro" id="IPR047951">
    <property type="entry name" value="Transpos_ISL3"/>
</dbReference>
<dbReference type="Proteomes" id="UP000320244">
    <property type="component" value="Unassembled WGS sequence"/>
</dbReference>